<evidence type="ECO:0000313" key="3">
    <source>
        <dbReference type="Proteomes" id="UP000199220"/>
    </source>
</evidence>
<evidence type="ECO:0008006" key="4">
    <source>
        <dbReference type="Google" id="ProtNLM"/>
    </source>
</evidence>
<sequence>MAKDLRAALDRVLTAFESHLDAVEAAQDEDDPAVLHAAGTLADAFEAYDELLYDEYGVDTPFVVYDGDEDDLEDDDLEDDDLDDADDHDDLDVDAGRD</sequence>
<dbReference type="Proteomes" id="UP000199220">
    <property type="component" value="Unassembled WGS sequence"/>
</dbReference>
<evidence type="ECO:0000256" key="1">
    <source>
        <dbReference type="SAM" id="MobiDB-lite"/>
    </source>
</evidence>
<dbReference type="OrthoDB" id="3268659at2"/>
<proteinExistence type="predicted"/>
<feature type="region of interest" description="Disordered" evidence="1">
    <location>
        <begin position="64"/>
        <end position="98"/>
    </location>
</feature>
<name>A0A1H5GMX3_9MICO</name>
<feature type="compositionally biased region" description="Acidic residues" evidence="1">
    <location>
        <begin position="66"/>
        <end position="98"/>
    </location>
</feature>
<gene>
    <name evidence="2" type="ORF">SAMN04488554_1705</name>
</gene>
<organism evidence="2 3">
    <name type="scientific">Ruania alba</name>
    <dbReference type="NCBI Taxonomy" id="648782"/>
    <lineage>
        <taxon>Bacteria</taxon>
        <taxon>Bacillati</taxon>
        <taxon>Actinomycetota</taxon>
        <taxon>Actinomycetes</taxon>
        <taxon>Micrococcales</taxon>
        <taxon>Ruaniaceae</taxon>
        <taxon>Ruania</taxon>
    </lineage>
</organism>
<dbReference type="RefSeq" id="WP_089772525.1">
    <property type="nucleotide sequence ID" value="NZ_FNTX01000001.1"/>
</dbReference>
<dbReference type="EMBL" id="FNTX01000001">
    <property type="protein sequence ID" value="SEE17126.1"/>
    <property type="molecule type" value="Genomic_DNA"/>
</dbReference>
<dbReference type="STRING" id="648782.SAMN04488554_1705"/>
<evidence type="ECO:0000313" key="2">
    <source>
        <dbReference type="EMBL" id="SEE17126.1"/>
    </source>
</evidence>
<reference evidence="3" key="1">
    <citation type="submission" date="2016-10" db="EMBL/GenBank/DDBJ databases">
        <authorList>
            <person name="Varghese N."/>
            <person name="Submissions S."/>
        </authorList>
    </citation>
    <scope>NUCLEOTIDE SEQUENCE [LARGE SCALE GENOMIC DNA]</scope>
    <source>
        <strain evidence="3">DSM 21368</strain>
    </source>
</reference>
<dbReference type="AlphaFoldDB" id="A0A1H5GMX3"/>
<accession>A0A1H5GMX3</accession>
<protein>
    <recommendedName>
        <fullName evidence="4">Primosomal protein</fullName>
    </recommendedName>
</protein>
<keyword evidence="3" id="KW-1185">Reference proteome</keyword>